<feature type="non-terminal residue" evidence="1">
    <location>
        <position position="255"/>
    </location>
</feature>
<keyword evidence="2" id="KW-1185">Reference proteome</keyword>
<reference evidence="1 2" key="1">
    <citation type="journal article" date="2018" name="Nat. Ecol. Evol.">
        <title>Genomic signatures of mitonuclear coevolution across populations of Tigriopus californicus.</title>
        <authorList>
            <person name="Barreto F.S."/>
            <person name="Watson E.T."/>
            <person name="Lima T.G."/>
            <person name="Willett C.S."/>
            <person name="Edmands S."/>
            <person name="Li W."/>
            <person name="Burton R.S."/>
        </authorList>
    </citation>
    <scope>NUCLEOTIDE SEQUENCE [LARGE SCALE GENOMIC DNA]</scope>
    <source>
        <strain evidence="1 2">San Diego</strain>
    </source>
</reference>
<protein>
    <recommendedName>
        <fullName evidence="3">Sushi domain-containing protein</fullName>
    </recommendedName>
</protein>
<dbReference type="Proteomes" id="UP000318571">
    <property type="component" value="Chromosome 5"/>
</dbReference>
<accession>A0A553PG13</accession>
<organism evidence="1 2">
    <name type="scientific">Tigriopus californicus</name>
    <name type="common">Marine copepod</name>
    <dbReference type="NCBI Taxonomy" id="6832"/>
    <lineage>
        <taxon>Eukaryota</taxon>
        <taxon>Metazoa</taxon>
        <taxon>Ecdysozoa</taxon>
        <taxon>Arthropoda</taxon>
        <taxon>Crustacea</taxon>
        <taxon>Multicrustacea</taxon>
        <taxon>Hexanauplia</taxon>
        <taxon>Copepoda</taxon>
        <taxon>Harpacticoida</taxon>
        <taxon>Harpacticidae</taxon>
        <taxon>Tigriopus</taxon>
    </lineage>
</organism>
<evidence type="ECO:0000313" key="2">
    <source>
        <dbReference type="Proteomes" id="UP000318571"/>
    </source>
</evidence>
<comment type="caution">
    <text evidence="1">The sequence shown here is derived from an EMBL/GenBank/DDBJ whole genome shotgun (WGS) entry which is preliminary data.</text>
</comment>
<gene>
    <name evidence="1" type="ORF">TCAL_16002</name>
</gene>
<dbReference type="EMBL" id="VCGU01000004">
    <property type="protein sequence ID" value="TRY76620.1"/>
    <property type="molecule type" value="Genomic_DNA"/>
</dbReference>
<dbReference type="AlphaFoldDB" id="A0A553PG13"/>
<name>A0A553PG13_TIGCA</name>
<proteinExistence type="predicted"/>
<evidence type="ECO:0008006" key="3">
    <source>
        <dbReference type="Google" id="ProtNLM"/>
    </source>
</evidence>
<sequence>WLASCPGFDNILQFDYLIESSLDKPNHGFLKADWDDRTKVSHVGKSYSYKCRENEYIGYTRIDGGLIDRLIKCLPNKRNNTHTQIKCTPAKCEDDPSPTPFHAKHNWNTTVTGEGRYVSTTFQYVCEDNFRFPEKGLMNLTNLCKYDKASKKAFWEYFHGHPVPPCIPFCSETPPDGPKNGNVWRSNEYDYENTTLQYSCTEGYKFTDELALKVNATVNDTDDLLITQRTWKCIKNSAGSGGIWDDNEQPIPNKC</sequence>
<evidence type="ECO:0000313" key="1">
    <source>
        <dbReference type="EMBL" id="TRY76620.1"/>
    </source>
</evidence>
<feature type="non-terminal residue" evidence="1">
    <location>
        <position position="1"/>
    </location>
</feature>